<evidence type="ECO:0000259" key="1">
    <source>
        <dbReference type="PROSITE" id="PS51704"/>
    </source>
</evidence>
<evidence type="ECO:0000313" key="3">
    <source>
        <dbReference type="Proteomes" id="UP000292445"/>
    </source>
</evidence>
<gene>
    <name evidence="2" type="ORF">EV675_2561</name>
</gene>
<comment type="caution">
    <text evidence="2">The sequence shown here is derived from an EMBL/GenBank/DDBJ whole genome shotgun (WGS) entry which is preliminary data.</text>
</comment>
<dbReference type="GO" id="GO:0006629">
    <property type="term" value="P:lipid metabolic process"/>
    <property type="evidence" value="ECO:0007669"/>
    <property type="project" value="InterPro"/>
</dbReference>
<dbReference type="GO" id="GO:0008081">
    <property type="term" value="F:phosphoric diester hydrolase activity"/>
    <property type="evidence" value="ECO:0007669"/>
    <property type="project" value="InterPro"/>
</dbReference>
<dbReference type="CDD" id="cd08562">
    <property type="entry name" value="GDPD_EcUgpQ_like"/>
    <property type="match status" value="1"/>
</dbReference>
<accession>A0A4Q7NND9</accession>
<dbReference type="SUPFAM" id="SSF51695">
    <property type="entry name" value="PLC-like phosphodiesterases"/>
    <property type="match status" value="1"/>
</dbReference>
<protein>
    <submittedName>
        <fullName evidence="2">Glycerophosphoryl diester phosphodiesterase</fullName>
    </submittedName>
</protein>
<dbReference type="Proteomes" id="UP000292445">
    <property type="component" value="Unassembled WGS sequence"/>
</dbReference>
<dbReference type="OrthoDB" id="9795622at2"/>
<dbReference type="NCBIfam" id="NF006989">
    <property type="entry name" value="PRK09454.1"/>
    <property type="match status" value="1"/>
</dbReference>
<feature type="domain" description="GP-PDE" evidence="1">
    <location>
        <begin position="16"/>
        <end position="257"/>
    </location>
</feature>
<dbReference type="Gene3D" id="3.20.20.190">
    <property type="entry name" value="Phosphatidylinositol (PI) phosphodiesterase"/>
    <property type="match status" value="1"/>
</dbReference>
<proteinExistence type="predicted"/>
<dbReference type="Pfam" id="PF03009">
    <property type="entry name" value="GDPD"/>
    <property type="match status" value="1"/>
</dbReference>
<dbReference type="AlphaFoldDB" id="A0A4Q7NND9"/>
<dbReference type="PANTHER" id="PTHR46211:SF1">
    <property type="entry name" value="GLYCEROPHOSPHODIESTER PHOSPHODIESTERASE, CYTOPLASMIC"/>
    <property type="match status" value="1"/>
</dbReference>
<dbReference type="EMBL" id="SGXC01000001">
    <property type="protein sequence ID" value="RZS86518.1"/>
    <property type="molecule type" value="Genomic_DNA"/>
</dbReference>
<keyword evidence="3" id="KW-1185">Reference proteome</keyword>
<sequence>MTAGDGAASTRTWPYPRVVAHRGGGRLAPENTLAGMQEAHARRVGGVEFDVMLAADGIPILMHDTQLGRTVPGVGDVGAFASTDLARMDAGGWFDPRFQGEPVPSLEDIVQWLRRHGMWMNIEIKPMPGHDVDTGHVVGQMVQDLYAGAVDPAGLPLFSSFSAKALGAAREAAPGIPRGLLVEEVPPDWQARLGALDCVSLHCRHDLLDAGMARRIKAAGYGLMCYTVNDPARARELFSWGVDALCTDRYDLIGADFR</sequence>
<name>A0A4Q7NND9_9BURK</name>
<organism evidence="2 3">
    <name type="scientific">Pigmentiphaga kullae</name>
    <dbReference type="NCBI Taxonomy" id="151784"/>
    <lineage>
        <taxon>Bacteria</taxon>
        <taxon>Pseudomonadati</taxon>
        <taxon>Pseudomonadota</taxon>
        <taxon>Betaproteobacteria</taxon>
        <taxon>Burkholderiales</taxon>
        <taxon>Alcaligenaceae</taxon>
        <taxon>Pigmentiphaga</taxon>
    </lineage>
</organism>
<evidence type="ECO:0000313" key="2">
    <source>
        <dbReference type="EMBL" id="RZS86518.1"/>
    </source>
</evidence>
<dbReference type="PROSITE" id="PS51704">
    <property type="entry name" value="GP_PDE"/>
    <property type="match status" value="1"/>
</dbReference>
<dbReference type="InterPro" id="IPR017946">
    <property type="entry name" value="PLC-like_Pdiesterase_TIM-brl"/>
</dbReference>
<dbReference type="PANTHER" id="PTHR46211">
    <property type="entry name" value="GLYCEROPHOSPHORYL DIESTER PHOSPHODIESTERASE"/>
    <property type="match status" value="1"/>
</dbReference>
<dbReference type="InterPro" id="IPR030395">
    <property type="entry name" value="GP_PDE_dom"/>
</dbReference>
<dbReference type="RefSeq" id="WP_130357606.1">
    <property type="nucleotide sequence ID" value="NZ_SGXC01000001.1"/>
</dbReference>
<reference evidence="2 3" key="1">
    <citation type="submission" date="2019-02" db="EMBL/GenBank/DDBJ databases">
        <title>Genomic Encyclopedia of Type Strains, Phase IV (KMG-IV): sequencing the most valuable type-strain genomes for metagenomic binning, comparative biology and taxonomic classification.</title>
        <authorList>
            <person name="Goeker M."/>
        </authorList>
    </citation>
    <scope>NUCLEOTIDE SEQUENCE [LARGE SCALE GENOMIC DNA]</scope>
    <source>
        <strain evidence="2 3">K24</strain>
    </source>
</reference>